<reference evidence="8 10" key="1">
    <citation type="journal article" date="2008" name="Science">
        <title>The Physcomitrella genome reveals evolutionary insights into the conquest of land by plants.</title>
        <authorList>
            <person name="Rensing S."/>
            <person name="Lang D."/>
            <person name="Zimmer A."/>
            <person name="Terry A."/>
            <person name="Salamov A."/>
            <person name="Shapiro H."/>
            <person name="Nishiyama T."/>
            <person name="Perroud P.-F."/>
            <person name="Lindquist E."/>
            <person name="Kamisugi Y."/>
            <person name="Tanahashi T."/>
            <person name="Sakakibara K."/>
            <person name="Fujita T."/>
            <person name="Oishi K."/>
            <person name="Shin-I T."/>
            <person name="Kuroki Y."/>
            <person name="Toyoda A."/>
            <person name="Suzuki Y."/>
            <person name="Hashimoto A."/>
            <person name="Yamaguchi K."/>
            <person name="Sugano A."/>
            <person name="Kohara Y."/>
            <person name="Fujiyama A."/>
            <person name="Anterola A."/>
            <person name="Aoki S."/>
            <person name="Ashton N."/>
            <person name="Barbazuk W.B."/>
            <person name="Barker E."/>
            <person name="Bennetzen J."/>
            <person name="Bezanilla M."/>
            <person name="Blankenship R."/>
            <person name="Cho S.H."/>
            <person name="Dutcher S."/>
            <person name="Estelle M."/>
            <person name="Fawcett J.A."/>
            <person name="Gundlach H."/>
            <person name="Hanada K."/>
            <person name="Heyl A."/>
            <person name="Hicks K.A."/>
            <person name="Hugh J."/>
            <person name="Lohr M."/>
            <person name="Mayer K."/>
            <person name="Melkozernov A."/>
            <person name="Murata T."/>
            <person name="Nelson D."/>
            <person name="Pils B."/>
            <person name="Prigge M."/>
            <person name="Reiss B."/>
            <person name="Renner T."/>
            <person name="Rombauts S."/>
            <person name="Rushton P."/>
            <person name="Sanderfoot A."/>
            <person name="Schween G."/>
            <person name="Shiu S.-H."/>
            <person name="Stueber K."/>
            <person name="Theodoulou F.L."/>
            <person name="Tu H."/>
            <person name="Van de Peer Y."/>
            <person name="Verrier P.J."/>
            <person name="Waters E."/>
            <person name="Wood A."/>
            <person name="Yang L."/>
            <person name="Cove D."/>
            <person name="Cuming A."/>
            <person name="Hasebe M."/>
            <person name="Lucas S."/>
            <person name="Mishler D.B."/>
            <person name="Reski R."/>
            <person name="Grigoriev I."/>
            <person name="Quatrano R.S."/>
            <person name="Boore J.L."/>
        </authorList>
    </citation>
    <scope>NUCLEOTIDE SEQUENCE [LARGE SCALE GENOMIC DNA]</scope>
    <source>
        <strain evidence="9 10">cv. Gransden 2004</strain>
    </source>
</reference>
<dbReference type="EnsemblPlants" id="Pp3c2_34310V3.2">
    <property type="protein sequence ID" value="PAC:32937178.CDS.1"/>
    <property type="gene ID" value="Pp3c2_34310"/>
</dbReference>
<dbReference type="PROSITE" id="PS00518">
    <property type="entry name" value="ZF_RING_1"/>
    <property type="match status" value="2"/>
</dbReference>
<evidence type="ECO:0000256" key="5">
    <source>
        <dbReference type="SAM" id="MobiDB-lite"/>
    </source>
</evidence>
<reference evidence="8 10" key="2">
    <citation type="journal article" date="2018" name="Plant J.">
        <title>The Physcomitrella patens chromosome-scale assembly reveals moss genome structure and evolution.</title>
        <authorList>
            <person name="Lang D."/>
            <person name="Ullrich K.K."/>
            <person name="Murat F."/>
            <person name="Fuchs J."/>
            <person name="Jenkins J."/>
            <person name="Haas F.B."/>
            <person name="Piednoel M."/>
            <person name="Gundlach H."/>
            <person name="Van Bel M."/>
            <person name="Meyberg R."/>
            <person name="Vives C."/>
            <person name="Morata J."/>
            <person name="Symeonidi A."/>
            <person name="Hiss M."/>
            <person name="Muchero W."/>
            <person name="Kamisugi Y."/>
            <person name="Saleh O."/>
            <person name="Blanc G."/>
            <person name="Decker E.L."/>
            <person name="van Gessel N."/>
            <person name="Grimwood J."/>
            <person name="Hayes R.D."/>
            <person name="Graham S.W."/>
            <person name="Gunter L.E."/>
            <person name="McDaniel S.F."/>
            <person name="Hoernstein S.N.W."/>
            <person name="Larsson A."/>
            <person name="Li F.W."/>
            <person name="Perroud P.F."/>
            <person name="Phillips J."/>
            <person name="Ranjan P."/>
            <person name="Rokshar D.S."/>
            <person name="Rothfels C.J."/>
            <person name="Schneider L."/>
            <person name="Shu S."/>
            <person name="Stevenson D.W."/>
            <person name="Thummler F."/>
            <person name="Tillich M."/>
            <person name="Villarreal Aguilar J.C."/>
            <person name="Widiez T."/>
            <person name="Wong G.K."/>
            <person name="Wymore A."/>
            <person name="Zhang Y."/>
            <person name="Zimmer A.D."/>
            <person name="Quatrano R.S."/>
            <person name="Mayer K.F.X."/>
            <person name="Goodstein D."/>
            <person name="Casacuberta J.M."/>
            <person name="Vandepoele K."/>
            <person name="Reski R."/>
            <person name="Cuming A.C."/>
            <person name="Tuskan G.A."/>
            <person name="Maumus F."/>
            <person name="Salse J."/>
            <person name="Schmutz J."/>
            <person name="Rensing S.A."/>
        </authorList>
    </citation>
    <scope>NUCLEOTIDE SEQUENCE [LARGE SCALE GENOMIC DNA]</scope>
    <source>
        <strain evidence="9 10">cv. Gransden 2004</strain>
    </source>
</reference>
<dbReference type="Gene3D" id="3.30.40.10">
    <property type="entry name" value="Zinc/RING finger domain, C3HC4 (zinc finger)"/>
    <property type="match status" value="2"/>
</dbReference>
<feature type="domain" description="ZZ-type" evidence="7">
    <location>
        <begin position="212"/>
        <end position="276"/>
    </location>
</feature>
<dbReference type="eggNOG" id="KOG4582">
    <property type="taxonomic scope" value="Eukaryota"/>
</dbReference>
<dbReference type="GO" id="GO:0061630">
    <property type="term" value="F:ubiquitin protein ligase activity"/>
    <property type="evidence" value="ECO:0000318"/>
    <property type="project" value="GO_Central"/>
</dbReference>
<dbReference type="SUPFAM" id="SSF57850">
    <property type="entry name" value="RING/U-box"/>
    <property type="match status" value="3"/>
</dbReference>
<dbReference type="Pfam" id="PF13923">
    <property type="entry name" value="zf-C3HC4_2"/>
    <property type="match status" value="1"/>
</dbReference>
<dbReference type="STRING" id="3218.A9SGD1"/>
<dbReference type="Gene3D" id="3.30.60.90">
    <property type="match status" value="1"/>
</dbReference>
<evidence type="ECO:0000256" key="3">
    <source>
        <dbReference type="ARBA" id="ARBA00022833"/>
    </source>
</evidence>
<dbReference type="FunFam" id="3.30.40.10:FF:001371">
    <property type="entry name" value="Predicted protein"/>
    <property type="match status" value="1"/>
</dbReference>
<dbReference type="PANTHER" id="PTHR15898">
    <property type="entry name" value="BIFUNCTIONAL APOPTOSIS REGULATOR"/>
    <property type="match status" value="1"/>
</dbReference>
<dbReference type="Gramene" id="Pp3c2_34310V3.2">
    <property type="protein sequence ID" value="PAC:32937178.CDS.1"/>
    <property type="gene ID" value="Pp3c2_34310"/>
</dbReference>
<accession>A9SGD1</accession>
<dbReference type="SMART" id="SM00291">
    <property type="entry name" value="ZnF_ZZ"/>
    <property type="match status" value="1"/>
</dbReference>
<evidence type="ECO:0000313" key="8">
    <source>
        <dbReference type="EMBL" id="PNR60829.1"/>
    </source>
</evidence>
<feature type="domain" description="RING-type" evidence="6">
    <location>
        <begin position="10"/>
        <end position="50"/>
    </location>
</feature>
<keyword evidence="2 4" id="KW-0863">Zinc-finger</keyword>
<dbReference type="GO" id="GO:0008270">
    <property type="term" value="F:zinc ion binding"/>
    <property type="evidence" value="ECO:0007669"/>
    <property type="project" value="UniProtKB-KW"/>
</dbReference>
<dbReference type="Pfam" id="PF00569">
    <property type="entry name" value="ZZ"/>
    <property type="match status" value="1"/>
</dbReference>
<dbReference type="GO" id="GO:0043161">
    <property type="term" value="P:proteasome-mediated ubiquitin-dependent protein catabolic process"/>
    <property type="evidence" value="ECO:0000318"/>
    <property type="project" value="GO_Central"/>
</dbReference>
<evidence type="ECO:0000256" key="4">
    <source>
        <dbReference type="PROSITE-ProRule" id="PRU00228"/>
    </source>
</evidence>
<dbReference type="RefSeq" id="XP_024369062.1">
    <property type="nucleotide sequence ID" value="XM_024513294.2"/>
</dbReference>
<keyword evidence="3" id="KW-0862">Zinc</keyword>
<feature type="domain" description="RING-type" evidence="6">
    <location>
        <begin position="111"/>
        <end position="146"/>
    </location>
</feature>
<dbReference type="InterPro" id="IPR013083">
    <property type="entry name" value="Znf_RING/FYVE/PHD"/>
</dbReference>
<organism evidence="8">
    <name type="scientific">Physcomitrium patens</name>
    <name type="common">Spreading-leaved earth moss</name>
    <name type="synonym">Physcomitrella patens</name>
    <dbReference type="NCBI Taxonomy" id="3218"/>
    <lineage>
        <taxon>Eukaryota</taxon>
        <taxon>Viridiplantae</taxon>
        <taxon>Streptophyta</taxon>
        <taxon>Embryophyta</taxon>
        <taxon>Bryophyta</taxon>
        <taxon>Bryophytina</taxon>
        <taxon>Bryopsida</taxon>
        <taxon>Funariidae</taxon>
        <taxon>Funariales</taxon>
        <taxon>Funariaceae</taxon>
        <taxon>Physcomitrium</taxon>
    </lineage>
</organism>
<dbReference type="SMART" id="SM00184">
    <property type="entry name" value="RING"/>
    <property type="match status" value="2"/>
</dbReference>
<evidence type="ECO:0000259" key="6">
    <source>
        <dbReference type="PROSITE" id="PS50089"/>
    </source>
</evidence>
<dbReference type="Proteomes" id="UP000006727">
    <property type="component" value="Chromosome 2"/>
</dbReference>
<evidence type="ECO:0000313" key="9">
    <source>
        <dbReference type="EnsemblPlants" id="PAC:32937177.CDS.1"/>
    </source>
</evidence>
<sequence length="283" mass="32339">MSEAGKTFICPICLELSYKPVVQGCGHMFCFWCVHRSMNTSTVSHCPVCQKSYVHIPRISPQLHHLLQLVNPSEYQSRTQEISAEEHDQNIYSPEIPPNSSSLGRKAAINCKICKKMLYKPVAMNCGHLMCQTCAASGPTNSCRFCGVYHPDAFPQVCVELEQYMEREFPKDYKLRSEEVKSSDKAKMQMKSWRSQPADDPEEIGVTQNPIHQNVGCDGCGMMPILGRRFHCLDCPESCGYDLCQTCQDRGNSLPGRFNQRHGPRHRMEERSLRNPWIFVWAW</sequence>
<evidence type="ECO:0008006" key="11">
    <source>
        <dbReference type="Google" id="ProtNLM"/>
    </source>
</evidence>
<evidence type="ECO:0000313" key="10">
    <source>
        <dbReference type="Proteomes" id="UP000006727"/>
    </source>
</evidence>
<gene>
    <name evidence="9" type="primary">LOC112279143</name>
    <name evidence="8" type="ORF">PHYPA_003622</name>
</gene>
<dbReference type="InterPro" id="IPR043145">
    <property type="entry name" value="Znf_ZZ_sf"/>
</dbReference>
<dbReference type="AlphaFoldDB" id="A9SGD1"/>
<dbReference type="Gramene" id="Pp3c2_34310V3.1">
    <property type="protein sequence ID" value="PAC:32937177.CDS.1"/>
    <property type="gene ID" value="Pp3c2_34310"/>
</dbReference>
<dbReference type="Pfam" id="PF13445">
    <property type="entry name" value="zf-RING_UBOX"/>
    <property type="match status" value="1"/>
</dbReference>
<dbReference type="FunFam" id="3.30.60.90:FF:000014">
    <property type="entry name" value="E3 ubiquitin-protein ligase PRT1"/>
    <property type="match status" value="1"/>
</dbReference>
<protein>
    <recommendedName>
        <fullName evidence="11">RING-type domain-containing protein</fullName>
    </recommendedName>
</protein>
<evidence type="ECO:0000256" key="1">
    <source>
        <dbReference type="ARBA" id="ARBA00022723"/>
    </source>
</evidence>
<evidence type="ECO:0000256" key="2">
    <source>
        <dbReference type="ARBA" id="ARBA00022771"/>
    </source>
</evidence>
<dbReference type="HOGENOM" id="CLU_039458_0_0_1"/>
<dbReference type="FunFam" id="3.30.40.10:FF:000489">
    <property type="entry name" value="E3 ubiquitin-protein ligase PRT1"/>
    <property type="match status" value="1"/>
</dbReference>
<dbReference type="PaxDb" id="3218-PP1S76_12V6.2"/>
<dbReference type="EnsemblPlants" id="Pp3c2_34310V3.1">
    <property type="protein sequence ID" value="PAC:32937177.CDS.1"/>
    <property type="gene ID" value="Pp3c2_34310"/>
</dbReference>
<name>A9SGD1_PHYPA</name>
<keyword evidence="10" id="KW-1185">Reference proteome</keyword>
<dbReference type="OMA" id="GHRMEAN"/>
<dbReference type="OrthoDB" id="6270329at2759"/>
<feature type="region of interest" description="Disordered" evidence="5">
    <location>
        <begin position="180"/>
        <end position="201"/>
    </location>
</feature>
<dbReference type="InterPro" id="IPR027370">
    <property type="entry name" value="Znf-RING_euk"/>
</dbReference>
<keyword evidence="1" id="KW-0479">Metal-binding</keyword>
<dbReference type="eggNOG" id="KOG4159">
    <property type="taxonomic scope" value="Eukaryota"/>
</dbReference>
<evidence type="ECO:0000259" key="7">
    <source>
        <dbReference type="PROSITE" id="PS50135"/>
    </source>
</evidence>
<reference evidence="9" key="3">
    <citation type="submission" date="2020-12" db="UniProtKB">
        <authorList>
            <consortium name="EnsemblPlants"/>
        </authorList>
    </citation>
    <scope>IDENTIFICATION</scope>
</reference>
<dbReference type="GeneID" id="112279143"/>
<dbReference type="PROSITE" id="PS50135">
    <property type="entry name" value="ZF_ZZ_2"/>
    <property type="match status" value="1"/>
</dbReference>
<dbReference type="InterPro" id="IPR001841">
    <property type="entry name" value="Znf_RING"/>
</dbReference>
<dbReference type="InterPro" id="IPR017907">
    <property type="entry name" value="Znf_RING_CS"/>
</dbReference>
<dbReference type="InterPro" id="IPR000433">
    <property type="entry name" value="Znf_ZZ"/>
</dbReference>
<dbReference type="PROSITE" id="PS50089">
    <property type="entry name" value="ZF_RING_2"/>
    <property type="match status" value="2"/>
</dbReference>
<dbReference type="PANTHER" id="PTHR15898:SF13">
    <property type="entry name" value="BIFUNCTIONAL APOPTOSIS REGULATOR"/>
    <property type="match status" value="1"/>
</dbReference>
<proteinExistence type="predicted"/>
<dbReference type="EMBL" id="ABEU02000002">
    <property type="protein sequence ID" value="PNR60829.1"/>
    <property type="molecule type" value="Genomic_DNA"/>
</dbReference>